<dbReference type="OrthoDB" id="1710629at2759"/>
<comment type="subcellular location">
    <subcellularLocation>
        <location evidence="1">Virion</location>
    </subcellularLocation>
</comment>
<dbReference type="EMBL" id="JAGGNH010000066">
    <property type="protein sequence ID" value="KAJ0960656.1"/>
    <property type="molecule type" value="Genomic_DNA"/>
</dbReference>
<dbReference type="Proteomes" id="UP001085076">
    <property type="component" value="Unassembled WGS sequence"/>
</dbReference>
<name>A0A9D5BU51_9LILI</name>
<proteinExistence type="predicted"/>
<evidence type="ECO:0000256" key="1">
    <source>
        <dbReference type="ARBA" id="ARBA00004328"/>
    </source>
</evidence>
<keyword evidence="3" id="KW-1185">Reference proteome</keyword>
<sequence length="291" mass="33652">MEGQAPHLEANAFEIERVHKYENTPKLWFTGPTTMRHGLNETETLWTDNKLMNRSGVQLRRLESSLLFAHSEEFVRMIMNGNSENPEYSAELILLLAWNIISPTTGAHMFPKIDPTATDNDVSCILYYFHPQWNAYIPLCLSDPAFQAICATTYTAMSLLRLFTKWPKSYIRSWNEIKDKFSASYGFEFPYRWYRPSKESLVGICLHFKSNIILKNGLTGILYMHEKSPMDRELRDYLFGHHLECFNLHAFPLFMSVGKNCNAMLLIYSPLLLTACPQQETALDCFTCNSD</sequence>
<evidence type="ECO:0000313" key="3">
    <source>
        <dbReference type="Proteomes" id="UP001085076"/>
    </source>
</evidence>
<reference evidence="2 3" key="1">
    <citation type="journal article" date="2022" name="Hortic Res">
        <title>The genome of Dioscorea zingiberensis sheds light on the biosynthesis, origin and evolution of the medicinally important diosgenin saponins.</title>
        <authorList>
            <person name="Li Y."/>
            <person name="Tan C."/>
            <person name="Li Z."/>
            <person name="Guo J."/>
            <person name="Li S."/>
            <person name="Chen X."/>
            <person name="Wang C."/>
            <person name="Dai X."/>
            <person name="Yang H."/>
            <person name="Song W."/>
            <person name="Hou L."/>
            <person name="Xu J."/>
            <person name="Tong Z."/>
            <person name="Xu A."/>
            <person name="Yuan X."/>
            <person name="Wang W."/>
            <person name="Yang Q."/>
            <person name="Chen L."/>
            <person name="Sun Z."/>
            <person name="Wang K."/>
            <person name="Pan B."/>
            <person name="Chen J."/>
            <person name="Bao Y."/>
            <person name="Liu F."/>
            <person name="Qi X."/>
            <person name="Gang D.R."/>
            <person name="Wen J."/>
            <person name="Li J."/>
        </authorList>
    </citation>
    <scope>NUCLEOTIDE SEQUENCE [LARGE SCALE GENOMIC DNA]</scope>
    <source>
        <strain evidence="2">Dzin_1.0</strain>
    </source>
</reference>
<comment type="caution">
    <text evidence="2">The sequence shown here is derived from an EMBL/GenBank/DDBJ whole genome shotgun (WGS) entry which is preliminary data.</text>
</comment>
<gene>
    <name evidence="2" type="ORF">J5N97_001445</name>
</gene>
<evidence type="ECO:0000313" key="2">
    <source>
        <dbReference type="EMBL" id="KAJ0960656.1"/>
    </source>
</evidence>
<dbReference type="InterPro" id="IPR004902">
    <property type="entry name" value="Rhabdo_ncap_2"/>
</dbReference>
<accession>A0A9D5BU51</accession>
<dbReference type="AlphaFoldDB" id="A0A9D5BU51"/>
<organism evidence="2 3">
    <name type="scientific">Dioscorea zingiberensis</name>
    <dbReference type="NCBI Taxonomy" id="325984"/>
    <lineage>
        <taxon>Eukaryota</taxon>
        <taxon>Viridiplantae</taxon>
        <taxon>Streptophyta</taxon>
        <taxon>Embryophyta</taxon>
        <taxon>Tracheophyta</taxon>
        <taxon>Spermatophyta</taxon>
        <taxon>Magnoliopsida</taxon>
        <taxon>Liliopsida</taxon>
        <taxon>Dioscoreales</taxon>
        <taxon>Dioscoreaceae</taxon>
        <taxon>Dioscorea</taxon>
    </lineage>
</organism>
<dbReference type="Pfam" id="PF03216">
    <property type="entry name" value="Rhabdo_ncap_2"/>
    <property type="match status" value="1"/>
</dbReference>
<protein>
    <submittedName>
        <fullName evidence="2">Uncharacterized protein</fullName>
    </submittedName>
</protein>